<dbReference type="Gene3D" id="1.20.120.810">
    <property type="entry name" value="Vinculin, Vh2 four-helix bundle"/>
    <property type="match status" value="2"/>
</dbReference>
<dbReference type="GO" id="GO:0098609">
    <property type="term" value="P:cell-cell adhesion"/>
    <property type="evidence" value="ECO:0007669"/>
    <property type="project" value="TreeGrafter"/>
</dbReference>
<dbReference type="GO" id="GO:0016477">
    <property type="term" value="P:cell migration"/>
    <property type="evidence" value="ECO:0007669"/>
    <property type="project" value="TreeGrafter"/>
</dbReference>
<keyword evidence="3" id="KW-0963">Cytoplasm</keyword>
<accession>A0A8J5ZZ49</accession>
<sequence>MESFLLDDIGSVIQNKAIERIISPMTLQLCHLIISMERRHLESEVFTSLEKLAGELAQASEEFIHVAKRLAGDSEEEWLQEEMEPAAESLILSGKNMTLVAQKLHLQPECQSHQEELVTTAQQILVATTKVRLMSELILLLEDAAMVRKTVRTVGWCLTFLDALEEAVDTASSHRLFADLAAALLRLGGLTARWRGERLGRARCLLRGSIPALVAAFHGHLRSPRDPQLAASRRHIFAQTRKTLGEVLAQLEPGLSAPAAAECARNGALTWSLRQLGELLATPGPVGPLGGPLDAHLASVVWHCMRLAAWSAPPERLRLVAGCHQVLELRSAGVRPLRQITRPLGTGLRSQDPGAARAALRAATEALSQGVSNGLLRQILDTFTDTQSPLQRLVQAALVTSPVSSSCNGRALSESLQLFLAAFHDQAKQMLRVAHLVLVCCPQQQTGKDMEVTMASLWGLVVRAQQLFSQRPQGFSVDWSPATLQALLQAWARVSESLLACFDDVLNIPEFLSVSIQEMTKHLDFLTWTLRSGDARGFSTHVAYLQGRAAHIVQVMNRYVGQHRDPIFRNGLRVLIQQLEQSSLVLGAEHCSGSHNSQDSDAFLMVAKQLVCSAQSIQIGLDGTNHPPILSPLRDLVQRFDIAKGQSYFILSSLQDSEINELKHQRGTGLGEHDPGTSYPPRDYLFCPLISDIHPQRRDSPVPGRSKFIFALESYCQQAVTTASPDLWEQDAATDTAQEALAAKGPLKSERRTKLQEIPALAPSIIDLGSQIVHCTTAQTDRLLEEALKLPGSTRETTQSLIAIAGDWYPLCRQLFWQSPDNDFPGNMRVFMELQQNLASVVQLATKSESTDLGKDDPDSTEHPEALLQIQGRLKEAEIYAKQLLDKVWAFDGLQVSKLWDESIEDRCLLWSVAVQDLLQHMGRLSRRQGLFLLPLRQAVKDQQRMQEGLAQAADVSQRLQEAARLSSLLCEDKQVKGELSFLCGEIHVLTEALLDVAQILASSPTPSPSLSTRFELLSLELTLQAKALTAYISSINIDYEHTFQDALHPRLSVCKDPQTRQENSLQRMVSGIQAVQGIVAGSQVSGVIQEDLLAALESILILTQEVAQRLPVLQQHPDEWRMHILDQLQWEWAAKAHYAVAQLQAWKGGHTEAWKLLIQCLKPSDGMAKSLEHRPSEPQPHHGACASGAGGVNSVDSWGVTPTATLGCSLRTYSADPVITKTNAADLDTQQHHVPPSSRGSVACLHAKLDQPLPEEGSVDSGNRIAKITQEMAKEVFLMAQSLRRRGHILTKDQLIASARRIASSGQNFSKLVRIIAKNCIDQRCSQELLCLVEQIQTVSNQLRIISSVKASLARSKSSEELLVENAQLLLRAVSKTVRAAEAASLRGLRQPYPDPEELEVAAFCRQWRRKLLRYRIQETSNLDCDELGLRKTSKKEPPTLAALVQET</sequence>
<dbReference type="EMBL" id="JAGFMF010011928">
    <property type="protein sequence ID" value="KAG8509667.1"/>
    <property type="molecule type" value="Genomic_DNA"/>
</dbReference>
<name>A0A8J5ZZ49_GALPY</name>
<feature type="non-terminal residue" evidence="5">
    <location>
        <position position="1449"/>
    </location>
</feature>
<dbReference type="GO" id="GO:0016342">
    <property type="term" value="C:catenin complex"/>
    <property type="evidence" value="ECO:0007669"/>
    <property type="project" value="TreeGrafter"/>
</dbReference>
<dbReference type="PANTHER" id="PTHR18914">
    <property type="entry name" value="ALPHA CATENIN"/>
    <property type="match status" value="1"/>
</dbReference>
<keyword evidence="6" id="KW-1185">Reference proteome</keyword>
<proteinExistence type="inferred from homology"/>
<comment type="caution">
    <text evidence="5">The sequence shown here is derived from an EMBL/GenBank/DDBJ whole genome shotgun (WGS) entry which is preliminary data.</text>
</comment>
<evidence type="ECO:0000313" key="5">
    <source>
        <dbReference type="EMBL" id="KAG8509667.1"/>
    </source>
</evidence>
<dbReference type="GO" id="GO:0051015">
    <property type="term" value="F:actin filament binding"/>
    <property type="evidence" value="ECO:0007669"/>
    <property type="project" value="InterPro"/>
</dbReference>
<dbReference type="OrthoDB" id="29742at2759"/>
<organism evidence="5 6">
    <name type="scientific">Galemys pyrenaicus</name>
    <name type="common">Iberian desman</name>
    <name type="synonym">Pyrenean desman</name>
    <dbReference type="NCBI Taxonomy" id="202257"/>
    <lineage>
        <taxon>Eukaryota</taxon>
        <taxon>Metazoa</taxon>
        <taxon>Chordata</taxon>
        <taxon>Craniata</taxon>
        <taxon>Vertebrata</taxon>
        <taxon>Euteleostomi</taxon>
        <taxon>Mammalia</taxon>
        <taxon>Eutheria</taxon>
        <taxon>Laurasiatheria</taxon>
        <taxon>Eulipotyphla</taxon>
        <taxon>Talpidae</taxon>
        <taxon>Galemys</taxon>
    </lineage>
</organism>
<gene>
    <name evidence="5" type="ORF">J0S82_003044</name>
</gene>
<reference evidence="5" key="1">
    <citation type="journal article" date="2021" name="Evol. Appl.">
        <title>The genome of the Pyrenean desman and the effects of bottlenecks and inbreeding on the genomic landscape of an endangered species.</title>
        <authorList>
            <person name="Escoda L."/>
            <person name="Castresana J."/>
        </authorList>
    </citation>
    <scope>NUCLEOTIDE SEQUENCE</scope>
    <source>
        <strain evidence="5">IBE-C5619</strain>
    </source>
</reference>
<evidence type="ECO:0000256" key="4">
    <source>
        <dbReference type="SAM" id="MobiDB-lite"/>
    </source>
</evidence>
<comment type="subcellular location">
    <subcellularLocation>
        <location evidence="1">Cytoplasm</location>
    </subcellularLocation>
</comment>
<dbReference type="Gene3D" id="1.20.120.230">
    <property type="entry name" value="Alpha-catenin/vinculin-like"/>
    <property type="match status" value="2"/>
</dbReference>
<dbReference type="Proteomes" id="UP000700334">
    <property type="component" value="Unassembled WGS sequence"/>
</dbReference>
<evidence type="ECO:0000256" key="3">
    <source>
        <dbReference type="ARBA" id="ARBA00022490"/>
    </source>
</evidence>
<dbReference type="GO" id="GO:0008013">
    <property type="term" value="F:beta-catenin binding"/>
    <property type="evidence" value="ECO:0007669"/>
    <property type="project" value="TreeGrafter"/>
</dbReference>
<dbReference type="InterPro" id="IPR036723">
    <property type="entry name" value="Alpha-catenin/vinculin-like_sf"/>
</dbReference>
<dbReference type="GO" id="GO:0005737">
    <property type="term" value="C:cytoplasm"/>
    <property type="evidence" value="ECO:0007669"/>
    <property type="project" value="UniProtKB-SubCell"/>
</dbReference>
<dbReference type="PANTHER" id="PTHR18914:SF30">
    <property type="entry name" value="VINCULIN_ALPHA-CATENIN FAMILY MEMBER 1"/>
    <property type="match status" value="1"/>
</dbReference>
<feature type="region of interest" description="Disordered" evidence="4">
    <location>
        <begin position="1169"/>
        <end position="1189"/>
    </location>
</feature>
<evidence type="ECO:0000256" key="2">
    <source>
        <dbReference type="ARBA" id="ARBA00008376"/>
    </source>
</evidence>
<evidence type="ECO:0000313" key="6">
    <source>
        <dbReference type="Proteomes" id="UP000700334"/>
    </source>
</evidence>
<protein>
    <submittedName>
        <fullName evidence="5">Catenin alpha-2</fullName>
    </submittedName>
</protein>
<dbReference type="Pfam" id="PF01044">
    <property type="entry name" value="Vinculin"/>
    <property type="match status" value="3"/>
</dbReference>
<evidence type="ECO:0000256" key="1">
    <source>
        <dbReference type="ARBA" id="ARBA00004496"/>
    </source>
</evidence>
<dbReference type="GO" id="GO:0005912">
    <property type="term" value="C:adherens junction"/>
    <property type="evidence" value="ECO:0007669"/>
    <property type="project" value="TreeGrafter"/>
</dbReference>
<dbReference type="SUPFAM" id="SSF47220">
    <property type="entry name" value="alpha-catenin/vinculin-like"/>
    <property type="match status" value="2"/>
</dbReference>
<comment type="similarity">
    <text evidence="2">Belongs to the vinculin/alpha-catenin family.</text>
</comment>
<dbReference type="InterPro" id="IPR006077">
    <property type="entry name" value="Vinculin/catenin"/>
</dbReference>
<feature type="compositionally biased region" description="Basic and acidic residues" evidence="4">
    <location>
        <begin position="1171"/>
        <end position="1181"/>
    </location>
</feature>